<keyword evidence="2" id="KW-0326">Glycosidase</keyword>
<dbReference type="AlphaFoldDB" id="A0A495W7U9"/>
<evidence type="ECO:0000256" key="2">
    <source>
        <dbReference type="ARBA" id="ARBA00023295"/>
    </source>
</evidence>
<protein>
    <submittedName>
        <fullName evidence="5">Pyrimidine-specific ribonucleoside hydrolase</fullName>
    </submittedName>
</protein>
<feature type="domain" description="Inosine/uridine-preferring nucleoside hydrolase" evidence="4">
    <location>
        <begin position="61"/>
        <end position="356"/>
    </location>
</feature>
<gene>
    <name evidence="5" type="ORF">C8E97_5915</name>
</gene>
<evidence type="ECO:0000313" key="5">
    <source>
        <dbReference type="EMBL" id="RKT57197.1"/>
    </source>
</evidence>
<dbReference type="Pfam" id="PF01156">
    <property type="entry name" value="IU_nuc_hydro"/>
    <property type="match status" value="1"/>
</dbReference>
<evidence type="ECO:0000256" key="3">
    <source>
        <dbReference type="SAM" id="MobiDB-lite"/>
    </source>
</evidence>
<dbReference type="PANTHER" id="PTHR12304">
    <property type="entry name" value="INOSINE-URIDINE PREFERRING NUCLEOSIDE HYDROLASE"/>
    <property type="match status" value="1"/>
</dbReference>
<sequence>MTPGAPTTEATPTASHPTGDHDSHHDGHPDRDPPGTAPTPHPGTSPAPAGRAGSTHVTTPLIIDTDPGVDDAFALALAAASPEVDLIGVTTVFGNVSPELTTRNALRVLALLGREDVPVAAGAARPLVHPQPHVSLAHGPDGLSGFADTLPEPTRGPDARDAVTLLKDLLEAAERPVTIAPIGPLTNIALLLAAHPGLRNRIERLVVMGGGVRGGNITAAAEFNLWSDPEAARRVLVAAEVPVTLVPLDLTRRCAVSTAWLAELAGSSAVGAKLVGLTPDYLAAYRKSLGWDGMALHDAVAVAEAIRPGVLQVRRHPVEVECSFGPGRGGLLVDERLRSADAGGIDIAVDTDVDGLRGFVLDRLRALGAGQ</sequence>
<dbReference type="InterPro" id="IPR001910">
    <property type="entry name" value="Inosine/uridine_hydrolase_dom"/>
</dbReference>
<dbReference type="GO" id="GO:0006152">
    <property type="term" value="P:purine nucleoside catabolic process"/>
    <property type="evidence" value="ECO:0007669"/>
    <property type="project" value="TreeGrafter"/>
</dbReference>
<name>A0A495W7U9_9PSEU</name>
<evidence type="ECO:0000259" key="4">
    <source>
        <dbReference type="Pfam" id="PF01156"/>
    </source>
</evidence>
<keyword evidence="1 5" id="KW-0378">Hydrolase</keyword>
<dbReference type="EMBL" id="RBXO01000001">
    <property type="protein sequence ID" value="RKT57197.1"/>
    <property type="molecule type" value="Genomic_DNA"/>
</dbReference>
<dbReference type="GO" id="GO:0008477">
    <property type="term" value="F:purine nucleosidase activity"/>
    <property type="evidence" value="ECO:0007669"/>
    <property type="project" value="TreeGrafter"/>
</dbReference>
<evidence type="ECO:0000256" key="1">
    <source>
        <dbReference type="ARBA" id="ARBA00022801"/>
    </source>
</evidence>
<comment type="caution">
    <text evidence="5">The sequence shown here is derived from an EMBL/GenBank/DDBJ whole genome shotgun (WGS) entry which is preliminary data.</text>
</comment>
<feature type="compositionally biased region" description="Low complexity" evidence="3">
    <location>
        <begin position="1"/>
        <end position="17"/>
    </location>
</feature>
<reference evidence="5 6" key="1">
    <citation type="submission" date="2018-10" db="EMBL/GenBank/DDBJ databases">
        <title>Sequencing the genomes of 1000 actinobacteria strains.</title>
        <authorList>
            <person name="Klenk H.-P."/>
        </authorList>
    </citation>
    <scope>NUCLEOTIDE SEQUENCE [LARGE SCALE GENOMIC DNA]</scope>
    <source>
        <strain evidence="5 6">DSM 43800</strain>
    </source>
</reference>
<feature type="region of interest" description="Disordered" evidence="3">
    <location>
        <begin position="1"/>
        <end position="63"/>
    </location>
</feature>
<dbReference type="PANTHER" id="PTHR12304:SF4">
    <property type="entry name" value="URIDINE NUCLEOSIDASE"/>
    <property type="match status" value="1"/>
</dbReference>
<dbReference type="SUPFAM" id="SSF53590">
    <property type="entry name" value="Nucleoside hydrolase"/>
    <property type="match status" value="1"/>
</dbReference>
<keyword evidence="6" id="KW-1185">Reference proteome</keyword>
<dbReference type="Gene3D" id="3.90.245.10">
    <property type="entry name" value="Ribonucleoside hydrolase-like"/>
    <property type="match status" value="1"/>
</dbReference>
<dbReference type="GO" id="GO:0005829">
    <property type="term" value="C:cytosol"/>
    <property type="evidence" value="ECO:0007669"/>
    <property type="project" value="TreeGrafter"/>
</dbReference>
<organism evidence="5 6">
    <name type="scientific">Saccharothrix australiensis</name>
    <dbReference type="NCBI Taxonomy" id="2072"/>
    <lineage>
        <taxon>Bacteria</taxon>
        <taxon>Bacillati</taxon>
        <taxon>Actinomycetota</taxon>
        <taxon>Actinomycetes</taxon>
        <taxon>Pseudonocardiales</taxon>
        <taxon>Pseudonocardiaceae</taxon>
        <taxon>Saccharothrix</taxon>
    </lineage>
</organism>
<proteinExistence type="predicted"/>
<feature type="compositionally biased region" description="Basic and acidic residues" evidence="3">
    <location>
        <begin position="18"/>
        <end position="33"/>
    </location>
</feature>
<evidence type="ECO:0000313" key="6">
    <source>
        <dbReference type="Proteomes" id="UP000282084"/>
    </source>
</evidence>
<dbReference type="Proteomes" id="UP000282084">
    <property type="component" value="Unassembled WGS sequence"/>
</dbReference>
<accession>A0A495W7U9</accession>
<dbReference type="InterPro" id="IPR036452">
    <property type="entry name" value="Ribo_hydro-like"/>
</dbReference>
<dbReference type="InterPro" id="IPR023186">
    <property type="entry name" value="IUNH"/>
</dbReference>
<feature type="compositionally biased region" description="Pro residues" evidence="3">
    <location>
        <begin position="35"/>
        <end position="45"/>
    </location>
</feature>